<gene>
    <name evidence="3" type="ORF">D0867_09311</name>
</gene>
<dbReference type="AlphaFoldDB" id="A0A3M6YWV8"/>
<dbReference type="GO" id="GO:0004601">
    <property type="term" value="F:peroxidase activity"/>
    <property type="evidence" value="ECO:0007669"/>
    <property type="project" value="InterPro"/>
</dbReference>
<sequence>MIPLHQRPEDADYNKNYVLYWNHVALELVRLTHTEIASGAVNGPPLVARMLGILHLAIHDAFFALHNTAGIGTYLSPMQSAPYRLPDILDAHDGKQAVAGAAITVLEDQYLVSHPSKSFYANDQAEQLLRQYITTFAPDTLSSSYRFGYEVGKAMLKLLAIKQDESGTKQDGYMPRQGQYRFFQDPTNPVVVSPVDQNDPDSPKRALRVAHAPFYGMTAKRLAVQHRIGNDRTEHIITDPPVGFGEGDVAEYVDALRDVYRMWGRTELNTTTRRPWQTAAAHFWAYDGSNLIGVPLRLYNQILRKVAWDYRPDKKIPDKKYCFEFWRPLSGVREASTDLIVRNRGDGMVEGIPDPDRPPAIDDGTVALQDPFWLELGAPSTNSNRIPFKPAFPAYPLGHATFGAACFQMMRLYYKNSHREGIADFDVDGPDSIAFDFVSDEQDGRNRDNLRDAFDPAVPVDDQPGVVRAAWKRRFSSLWEAMWENAVSRVWLGVHWRFDAFSSRDALVSNETPRPNTTKTSSSSSTGSLPLYAVEADQSTSYKPVAEVRYTSTGSRRDRPGKDFPVGGVPLGIGIAKDIFQGGLKPTPPSRQPTGRHRCGRL</sequence>
<dbReference type="InterPro" id="IPR036938">
    <property type="entry name" value="PAP2/HPO_sf"/>
</dbReference>
<evidence type="ECO:0000313" key="4">
    <source>
        <dbReference type="Proteomes" id="UP000271337"/>
    </source>
</evidence>
<evidence type="ECO:0000256" key="1">
    <source>
        <dbReference type="SAM" id="MobiDB-lite"/>
    </source>
</evidence>
<proteinExistence type="predicted"/>
<dbReference type="PANTHER" id="PTHR34599">
    <property type="entry name" value="PEROXIDASE-RELATED"/>
    <property type="match status" value="1"/>
</dbReference>
<dbReference type="Gene3D" id="1.10.606.10">
    <property type="entry name" value="Vanadium-containing Chloroperoxidase, domain 2"/>
    <property type="match status" value="2"/>
</dbReference>
<dbReference type="Pfam" id="PF17897">
    <property type="entry name" value="VCPO_N"/>
    <property type="match status" value="1"/>
</dbReference>
<accession>A0A3M6YWV8</accession>
<reference evidence="3 4" key="1">
    <citation type="journal article" date="2018" name="BMC Genomics">
        <title>Genomic evidence for intraspecific hybridization in a clonal and extremely halotolerant yeast.</title>
        <authorList>
            <person name="Gostincar C."/>
            <person name="Stajich J.E."/>
            <person name="Zupancic J."/>
            <person name="Zalar P."/>
            <person name="Gunde-Cimerman N."/>
        </authorList>
    </citation>
    <scope>NUCLEOTIDE SEQUENCE [LARGE SCALE GENOMIC DNA]</scope>
    <source>
        <strain evidence="3 4">EXF-6669</strain>
    </source>
</reference>
<comment type="caution">
    <text evidence="3">The sequence shown here is derived from an EMBL/GenBank/DDBJ whole genome shotgun (WGS) entry which is preliminary data.</text>
</comment>
<evidence type="ECO:0000259" key="2">
    <source>
        <dbReference type="Pfam" id="PF17897"/>
    </source>
</evidence>
<dbReference type="PANTHER" id="PTHR34599:SF1">
    <property type="entry name" value="PHOSPHATIDIC ACID PHOSPHATASE TYPE 2_HALOPEROXIDASE DOMAIN-CONTAINING PROTEIN"/>
    <property type="match status" value="1"/>
</dbReference>
<feature type="region of interest" description="Disordered" evidence="1">
    <location>
        <begin position="508"/>
        <end position="529"/>
    </location>
</feature>
<organism evidence="3 4">
    <name type="scientific">Hortaea werneckii</name>
    <name type="common">Black yeast</name>
    <name type="synonym">Cladosporium werneckii</name>
    <dbReference type="NCBI Taxonomy" id="91943"/>
    <lineage>
        <taxon>Eukaryota</taxon>
        <taxon>Fungi</taxon>
        <taxon>Dikarya</taxon>
        <taxon>Ascomycota</taxon>
        <taxon>Pezizomycotina</taxon>
        <taxon>Dothideomycetes</taxon>
        <taxon>Dothideomycetidae</taxon>
        <taxon>Mycosphaerellales</taxon>
        <taxon>Teratosphaeriaceae</taxon>
        <taxon>Hortaea</taxon>
    </lineage>
</organism>
<dbReference type="Gene3D" id="1.20.144.10">
    <property type="entry name" value="Phosphatidic acid phosphatase type 2/haloperoxidase"/>
    <property type="match status" value="1"/>
</dbReference>
<feature type="compositionally biased region" description="Low complexity" evidence="1">
    <location>
        <begin position="517"/>
        <end position="528"/>
    </location>
</feature>
<dbReference type="InterPro" id="IPR016119">
    <property type="entry name" value="Br/Cl_peroxidase_C"/>
</dbReference>
<name>A0A3M6YWV8_HORWE</name>
<protein>
    <recommendedName>
        <fullName evidence="2">Vanadium chloroperoxidase N-terminal domain-containing protein</fullName>
    </recommendedName>
</protein>
<dbReference type="VEuPathDB" id="FungiDB:BTJ68_13655"/>
<dbReference type="OrthoDB" id="9997027at2759"/>
<dbReference type="SUPFAM" id="SSF48317">
    <property type="entry name" value="Acid phosphatase/Vanadium-dependent haloperoxidase"/>
    <property type="match status" value="1"/>
</dbReference>
<dbReference type="CDD" id="cd03398">
    <property type="entry name" value="PAP2_haloperoxidase"/>
    <property type="match status" value="1"/>
</dbReference>
<dbReference type="InterPro" id="IPR052559">
    <property type="entry name" value="V-haloperoxidase"/>
</dbReference>
<dbReference type="Proteomes" id="UP000271337">
    <property type="component" value="Unassembled WGS sequence"/>
</dbReference>
<dbReference type="EMBL" id="QWIL01001114">
    <property type="protein sequence ID" value="RMY07560.1"/>
    <property type="molecule type" value="Genomic_DNA"/>
</dbReference>
<evidence type="ECO:0000313" key="3">
    <source>
        <dbReference type="EMBL" id="RMY07560.1"/>
    </source>
</evidence>
<dbReference type="InterPro" id="IPR041067">
    <property type="entry name" value="VCPO_N"/>
</dbReference>
<feature type="region of interest" description="Disordered" evidence="1">
    <location>
        <begin position="580"/>
        <end position="602"/>
    </location>
</feature>
<feature type="domain" description="Vanadium chloroperoxidase N-terminal" evidence="2">
    <location>
        <begin position="8"/>
        <end position="221"/>
    </location>
</feature>